<sequence length="123" mass="14178">VNIIKQWPVFFLLLAFAIAPLFQGIETDVLALVYVLLLVVFIKVFLMSYTDFRIPYNGLALSICLFYIWMALSISWSPAPSISLYMFVWLSIFPLCYLVYSLKQSDDWSYLPIGILCITLIFA</sequence>
<protein>
    <submittedName>
        <fullName evidence="2">Uncharacterized protein</fullName>
    </submittedName>
</protein>
<keyword evidence="1" id="KW-0812">Transmembrane</keyword>
<feature type="transmembrane region" description="Helical" evidence="1">
    <location>
        <begin position="82"/>
        <end position="100"/>
    </location>
</feature>
<feature type="non-terminal residue" evidence="2">
    <location>
        <position position="1"/>
    </location>
</feature>
<dbReference type="EMBL" id="UINC01150600">
    <property type="protein sequence ID" value="SVD43737.1"/>
    <property type="molecule type" value="Genomic_DNA"/>
</dbReference>
<proteinExistence type="predicted"/>
<feature type="transmembrane region" description="Helical" evidence="1">
    <location>
        <begin position="56"/>
        <end position="76"/>
    </location>
</feature>
<keyword evidence="1" id="KW-1133">Transmembrane helix</keyword>
<keyword evidence="1" id="KW-0472">Membrane</keyword>
<reference evidence="2" key="1">
    <citation type="submission" date="2018-05" db="EMBL/GenBank/DDBJ databases">
        <authorList>
            <person name="Lanie J.A."/>
            <person name="Ng W.-L."/>
            <person name="Kazmierczak K.M."/>
            <person name="Andrzejewski T.M."/>
            <person name="Davidsen T.M."/>
            <person name="Wayne K.J."/>
            <person name="Tettelin H."/>
            <person name="Glass J.I."/>
            <person name="Rusch D."/>
            <person name="Podicherti R."/>
            <person name="Tsui H.-C.T."/>
            <person name="Winkler M.E."/>
        </authorList>
    </citation>
    <scope>NUCLEOTIDE SEQUENCE</scope>
</reference>
<organism evidence="2">
    <name type="scientific">marine metagenome</name>
    <dbReference type="NCBI Taxonomy" id="408172"/>
    <lineage>
        <taxon>unclassified sequences</taxon>
        <taxon>metagenomes</taxon>
        <taxon>ecological metagenomes</taxon>
    </lineage>
</organism>
<feature type="transmembrane region" description="Helical" evidence="1">
    <location>
        <begin position="31"/>
        <end position="49"/>
    </location>
</feature>
<dbReference type="AlphaFoldDB" id="A0A382VBC4"/>
<evidence type="ECO:0000256" key="1">
    <source>
        <dbReference type="SAM" id="Phobius"/>
    </source>
</evidence>
<name>A0A382VBC4_9ZZZZ</name>
<feature type="transmembrane region" description="Helical" evidence="1">
    <location>
        <begin position="7"/>
        <end position="25"/>
    </location>
</feature>
<evidence type="ECO:0000313" key="2">
    <source>
        <dbReference type="EMBL" id="SVD43737.1"/>
    </source>
</evidence>
<accession>A0A382VBC4</accession>
<gene>
    <name evidence="2" type="ORF">METZ01_LOCUS396591</name>
</gene>
<feature type="non-terminal residue" evidence="2">
    <location>
        <position position="123"/>
    </location>
</feature>